<proteinExistence type="predicted"/>
<gene>
    <name evidence="1" type="ORF">ACH5RR_021551</name>
</gene>
<dbReference type="InterPro" id="IPR040256">
    <property type="entry name" value="At4g02000-like"/>
</dbReference>
<evidence type="ECO:0008006" key="3">
    <source>
        <dbReference type="Google" id="ProtNLM"/>
    </source>
</evidence>
<sequence length="155" mass="17940">MVDFLGSFTQGFIDSCHVLIGFDLEEDYHRYWLQGFYSFEGFGIRVLKWTLYFHVDSESPAALVWVSLKQLPLYLYEKHLLYSIIMMIGQPLKTDVSTTSLSSSNVACFYVEVVVSKPFLKCFWIAKRGHAMKDYHILHPSPPQLMVDTAKDTQQ</sequence>
<organism evidence="1 2">
    <name type="scientific">Cinchona calisaya</name>
    <dbReference type="NCBI Taxonomy" id="153742"/>
    <lineage>
        <taxon>Eukaryota</taxon>
        <taxon>Viridiplantae</taxon>
        <taxon>Streptophyta</taxon>
        <taxon>Embryophyta</taxon>
        <taxon>Tracheophyta</taxon>
        <taxon>Spermatophyta</taxon>
        <taxon>Magnoliopsida</taxon>
        <taxon>eudicotyledons</taxon>
        <taxon>Gunneridae</taxon>
        <taxon>Pentapetalae</taxon>
        <taxon>asterids</taxon>
        <taxon>lamiids</taxon>
        <taxon>Gentianales</taxon>
        <taxon>Rubiaceae</taxon>
        <taxon>Cinchonoideae</taxon>
        <taxon>Cinchoneae</taxon>
        <taxon>Cinchona</taxon>
    </lineage>
</organism>
<dbReference type="EMBL" id="JBJUIK010000009">
    <property type="protein sequence ID" value="KAL3518962.1"/>
    <property type="molecule type" value="Genomic_DNA"/>
</dbReference>
<name>A0ABD2ZKJ0_9GENT</name>
<accession>A0ABD2ZKJ0</accession>
<dbReference type="Proteomes" id="UP001630127">
    <property type="component" value="Unassembled WGS sequence"/>
</dbReference>
<dbReference type="AlphaFoldDB" id="A0ABD2ZKJ0"/>
<evidence type="ECO:0000313" key="1">
    <source>
        <dbReference type="EMBL" id="KAL3518962.1"/>
    </source>
</evidence>
<keyword evidence="2" id="KW-1185">Reference proteome</keyword>
<dbReference type="PANTHER" id="PTHR31286">
    <property type="entry name" value="GLYCINE-RICH CELL WALL STRUCTURAL PROTEIN 1.8-LIKE"/>
    <property type="match status" value="1"/>
</dbReference>
<protein>
    <recommendedName>
        <fullName evidence="3">DUF4283 domain-containing protein</fullName>
    </recommendedName>
</protein>
<dbReference type="PANTHER" id="PTHR31286:SF180">
    <property type="entry name" value="OS10G0362600 PROTEIN"/>
    <property type="match status" value="1"/>
</dbReference>
<reference evidence="1 2" key="1">
    <citation type="submission" date="2024-11" db="EMBL/GenBank/DDBJ databases">
        <title>A near-complete genome assembly of Cinchona calisaya.</title>
        <authorList>
            <person name="Lian D.C."/>
            <person name="Zhao X.W."/>
            <person name="Wei L."/>
        </authorList>
    </citation>
    <scope>NUCLEOTIDE SEQUENCE [LARGE SCALE GENOMIC DNA]</scope>
    <source>
        <tissue evidence="1">Nenye</tissue>
    </source>
</reference>
<evidence type="ECO:0000313" key="2">
    <source>
        <dbReference type="Proteomes" id="UP001630127"/>
    </source>
</evidence>
<comment type="caution">
    <text evidence="1">The sequence shown here is derived from an EMBL/GenBank/DDBJ whole genome shotgun (WGS) entry which is preliminary data.</text>
</comment>